<dbReference type="RefSeq" id="WP_143489385.1">
    <property type="nucleotide sequence ID" value="NZ_VJOY01000012.1"/>
</dbReference>
<dbReference type="SUPFAM" id="SSF46894">
    <property type="entry name" value="C-terminal effector domain of the bipartite response regulators"/>
    <property type="match status" value="1"/>
</dbReference>
<keyword evidence="2" id="KW-0238">DNA-binding</keyword>
<dbReference type="InterPro" id="IPR036388">
    <property type="entry name" value="WH-like_DNA-bd_sf"/>
</dbReference>
<organism evidence="5 6">
    <name type="scientific">Pseudomonas mangiferae</name>
    <dbReference type="NCBI Taxonomy" id="2593654"/>
    <lineage>
        <taxon>Bacteria</taxon>
        <taxon>Pseudomonadati</taxon>
        <taxon>Pseudomonadota</taxon>
        <taxon>Gammaproteobacteria</taxon>
        <taxon>Pseudomonadales</taxon>
        <taxon>Pseudomonadaceae</taxon>
        <taxon>Pseudomonas</taxon>
    </lineage>
</organism>
<dbReference type="EMBL" id="VJOY01000012">
    <property type="protein sequence ID" value="TRX73650.1"/>
    <property type="molecule type" value="Genomic_DNA"/>
</dbReference>
<dbReference type="GO" id="GO:0003677">
    <property type="term" value="F:DNA binding"/>
    <property type="evidence" value="ECO:0007669"/>
    <property type="project" value="UniProtKB-KW"/>
</dbReference>
<dbReference type="PANTHER" id="PTHR44688">
    <property type="entry name" value="DNA-BINDING TRANSCRIPTIONAL ACTIVATOR DEVR_DOSR"/>
    <property type="match status" value="1"/>
</dbReference>
<name>A0A553GVV6_9PSED</name>
<evidence type="ECO:0000256" key="1">
    <source>
        <dbReference type="ARBA" id="ARBA00023015"/>
    </source>
</evidence>
<evidence type="ECO:0000256" key="3">
    <source>
        <dbReference type="ARBA" id="ARBA00023163"/>
    </source>
</evidence>
<sequence>MDAPLPHHAPWTIMEDAMDSTPTAARRAGFTFIRLTPPFGRLCDLQDLVRASTGFARFFFALRQPFPVSAPSVYAYDDYPDSLRRHYDEQRAWLRDPVLDPDGSDDTVHWQRGPLWAGLPAAAGADAVSAGIAFRFPLSGGRHAILALSDAPAPASAEQLEALRPAAYHICRRALDAAALERKLDRTLEATEALTRRELHVLRLSADGFTAEEIANQIFVARSTVNFHIKRITQKLHARNKTQAIAKAALMSLL</sequence>
<dbReference type="OrthoDB" id="9774661at2"/>
<dbReference type="SMART" id="SM00421">
    <property type="entry name" value="HTH_LUXR"/>
    <property type="match status" value="1"/>
</dbReference>
<keyword evidence="6" id="KW-1185">Reference proteome</keyword>
<reference evidence="5 6" key="1">
    <citation type="submission" date="2019-07" db="EMBL/GenBank/DDBJ databases">
        <title>Pseudomonas mangiferae sp. nov., isolated from bark of mango tree in Thailand.</title>
        <authorList>
            <person name="Srisuk N."/>
            <person name="Anurat P."/>
        </authorList>
    </citation>
    <scope>NUCLEOTIDE SEQUENCE [LARGE SCALE GENOMIC DNA]</scope>
    <source>
        <strain evidence="5 6">DMKU_BBB3-04</strain>
    </source>
</reference>
<dbReference type="PRINTS" id="PR00038">
    <property type="entry name" value="HTHLUXR"/>
</dbReference>
<dbReference type="Proteomes" id="UP000315235">
    <property type="component" value="Unassembled WGS sequence"/>
</dbReference>
<feature type="domain" description="HTH luxR-type" evidence="4">
    <location>
        <begin position="187"/>
        <end position="252"/>
    </location>
</feature>
<dbReference type="GO" id="GO:0006355">
    <property type="term" value="P:regulation of DNA-templated transcription"/>
    <property type="evidence" value="ECO:0007669"/>
    <property type="project" value="InterPro"/>
</dbReference>
<dbReference type="Gene3D" id="1.10.10.10">
    <property type="entry name" value="Winged helix-like DNA-binding domain superfamily/Winged helix DNA-binding domain"/>
    <property type="match status" value="1"/>
</dbReference>
<protein>
    <recommendedName>
        <fullName evidence="4">HTH luxR-type domain-containing protein</fullName>
    </recommendedName>
</protein>
<keyword evidence="1" id="KW-0805">Transcription regulation</keyword>
<evidence type="ECO:0000256" key="2">
    <source>
        <dbReference type="ARBA" id="ARBA00023125"/>
    </source>
</evidence>
<dbReference type="SUPFAM" id="SSF75516">
    <property type="entry name" value="Pheromone-binding domain of LuxR-like quorum-sensing transcription factors"/>
    <property type="match status" value="1"/>
</dbReference>
<evidence type="ECO:0000313" key="6">
    <source>
        <dbReference type="Proteomes" id="UP000315235"/>
    </source>
</evidence>
<proteinExistence type="predicted"/>
<comment type="caution">
    <text evidence="5">The sequence shown here is derived from an EMBL/GenBank/DDBJ whole genome shotgun (WGS) entry which is preliminary data.</text>
</comment>
<evidence type="ECO:0000259" key="4">
    <source>
        <dbReference type="PROSITE" id="PS50043"/>
    </source>
</evidence>
<dbReference type="AlphaFoldDB" id="A0A553GVV6"/>
<dbReference type="InterPro" id="IPR036693">
    <property type="entry name" value="TF_LuxR_autoind-bd_dom_sf"/>
</dbReference>
<dbReference type="PANTHER" id="PTHR44688:SF16">
    <property type="entry name" value="DNA-BINDING TRANSCRIPTIONAL ACTIVATOR DEVR_DOSR"/>
    <property type="match status" value="1"/>
</dbReference>
<evidence type="ECO:0000313" key="5">
    <source>
        <dbReference type="EMBL" id="TRX73650.1"/>
    </source>
</evidence>
<keyword evidence="3" id="KW-0804">Transcription</keyword>
<dbReference type="Pfam" id="PF03472">
    <property type="entry name" value="Autoind_bind"/>
    <property type="match status" value="1"/>
</dbReference>
<dbReference type="CDD" id="cd06170">
    <property type="entry name" value="LuxR_C_like"/>
    <property type="match status" value="1"/>
</dbReference>
<dbReference type="PROSITE" id="PS00622">
    <property type="entry name" value="HTH_LUXR_1"/>
    <property type="match status" value="1"/>
</dbReference>
<dbReference type="Gene3D" id="3.30.450.80">
    <property type="entry name" value="Transcription factor LuxR-like, autoinducer-binding domain"/>
    <property type="match status" value="1"/>
</dbReference>
<gene>
    <name evidence="5" type="ORF">FM069_16060</name>
</gene>
<dbReference type="PROSITE" id="PS50043">
    <property type="entry name" value="HTH_LUXR_2"/>
    <property type="match status" value="1"/>
</dbReference>
<accession>A0A553GVV6</accession>
<dbReference type="InterPro" id="IPR000792">
    <property type="entry name" value="Tscrpt_reg_LuxR_C"/>
</dbReference>
<dbReference type="InterPro" id="IPR005143">
    <property type="entry name" value="TF_LuxR_autoind-bd_dom"/>
</dbReference>
<dbReference type="Pfam" id="PF00196">
    <property type="entry name" value="GerE"/>
    <property type="match status" value="1"/>
</dbReference>
<dbReference type="InterPro" id="IPR016032">
    <property type="entry name" value="Sig_transdc_resp-reg_C-effctor"/>
</dbReference>